<feature type="region of interest" description="Disordered" evidence="1">
    <location>
        <begin position="1"/>
        <end position="25"/>
    </location>
</feature>
<proteinExistence type="predicted"/>
<dbReference type="AlphaFoldDB" id="A0A915L6C7"/>
<name>A0A915L6C7_ROMCU</name>
<evidence type="ECO:0000313" key="2">
    <source>
        <dbReference type="Proteomes" id="UP000887565"/>
    </source>
</evidence>
<protein>
    <submittedName>
        <fullName evidence="3">Uncharacterized protein</fullName>
    </submittedName>
</protein>
<reference evidence="3" key="1">
    <citation type="submission" date="2022-11" db="UniProtKB">
        <authorList>
            <consortium name="WormBaseParasite"/>
        </authorList>
    </citation>
    <scope>IDENTIFICATION</scope>
</reference>
<organism evidence="2 3">
    <name type="scientific">Romanomermis culicivorax</name>
    <name type="common">Nematode worm</name>
    <dbReference type="NCBI Taxonomy" id="13658"/>
    <lineage>
        <taxon>Eukaryota</taxon>
        <taxon>Metazoa</taxon>
        <taxon>Ecdysozoa</taxon>
        <taxon>Nematoda</taxon>
        <taxon>Enoplea</taxon>
        <taxon>Dorylaimia</taxon>
        <taxon>Mermithida</taxon>
        <taxon>Mermithoidea</taxon>
        <taxon>Mermithidae</taxon>
        <taxon>Romanomermis</taxon>
    </lineage>
</organism>
<dbReference type="WBParaSite" id="nRc.2.0.1.t45335-RA">
    <property type="protein sequence ID" value="nRc.2.0.1.t45335-RA"/>
    <property type="gene ID" value="nRc.2.0.1.g45335"/>
</dbReference>
<evidence type="ECO:0000256" key="1">
    <source>
        <dbReference type="SAM" id="MobiDB-lite"/>
    </source>
</evidence>
<accession>A0A915L6C7</accession>
<evidence type="ECO:0000313" key="3">
    <source>
        <dbReference type="WBParaSite" id="nRc.2.0.1.t45335-RA"/>
    </source>
</evidence>
<sequence length="76" mass="8661">MQIDELDDQQCRHLHRNGGPQKDQKDLIDQLEQRAKGPVASLLTASSGRPIRGSSKINLYNKNNQKTLIRGIEMEY</sequence>
<keyword evidence="2" id="KW-1185">Reference proteome</keyword>
<dbReference type="Proteomes" id="UP000887565">
    <property type="component" value="Unplaced"/>
</dbReference>